<keyword evidence="1" id="KW-0472">Membrane</keyword>
<feature type="transmembrane region" description="Helical" evidence="1">
    <location>
        <begin position="49"/>
        <end position="75"/>
    </location>
</feature>
<dbReference type="Proteomes" id="UP000199024">
    <property type="component" value="Unassembled WGS sequence"/>
</dbReference>
<accession>A0A1I6MQZ3</accession>
<evidence type="ECO:0000313" key="2">
    <source>
        <dbReference type="EMBL" id="SFS18130.1"/>
    </source>
</evidence>
<evidence type="ECO:0000256" key="1">
    <source>
        <dbReference type="SAM" id="Phobius"/>
    </source>
</evidence>
<protein>
    <submittedName>
        <fullName evidence="2">Uncharacterized protein</fullName>
    </submittedName>
</protein>
<proteinExistence type="predicted"/>
<feature type="transmembrane region" description="Helical" evidence="1">
    <location>
        <begin position="15"/>
        <end position="37"/>
    </location>
</feature>
<feature type="transmembrane region" description="Helical" evidence="1">
    <location>
        <begin position="172"/>
        <end position="191"/>
    </location>
</feature>
<dbReference type="RefSeq" id="WP_175529073.1">
    <property type="nucleotide sequence ID" value="NZ_FOZL01000001.1"/>
</dbReference>
<feature type="transmembrane region" description="Helical" evidence="1">
    <location>
        <begin position="87"/>
        <end position="106"/>
    </location>
</feature>
<keyword evidence="1" id="KW-1133">Transmembrane helix</keyword>
<keyword evidence="3" id="KW-1185">Reference proteome</keyword>
<dbReference type="EMBL" id="FOZL01000001">
    <property type="protein sequence ID" value="SFS18130.1"/>
    <property type="molecule type" value="Genomic_DNA"/>
</dbReference>
<feature type="transmembrane region" description="Helical" evidence="1">
    <location>
        <begin position="139"/>
        <end position="160"/>
    </location>
</feature>
<organism evidence="2 3">
    <name type="scientific">Granulicella pectinivorans</name>
    <dbReference type="NCBI Taxonomy" id="474950"/>
    <lineage>
        <taxon>Bacteria</taxon>
        <taxon>Pseudomonadati</taxon>
        <taxon>Acidobacteriota</taxon>
        <taxon>Terriglobia</taxon>
        <taxon>Terriglobales</taxon>
        <taxon>Acidobacteriaceae</taxon>
        <taxon>Granulicella</taxon>
    </lineage>
</organism>
<name>A0A1I6MQZ3_9BACT</name>
<evidence type="ECO:0000313" key="3">
    <source>
        <dbReference type="Proteomes" id="UP000199024"/>
    </source>
</evidence>
<sequence length="214" mass="22960">MIDLAFEMPMKRLGIFWWAFAARGGLAILFSAVLLYTGSLFGSIFLDPIMFVALGMLLGFYILGNGVLLGVAAGYAAEHRIGLWKVLLAECIFTTALGTYIGFTLIMSSVSLAWLAGLHAFGTGCFLAVLAYKLRANRLYGLLLASAGLLSLCVGTLFLGNRYAATRSATEWLAAFELFYGLSMLLFAFCLHRCQAPTSLTLGISGVAAHQSEG</sequence>
<gene>
    <name evidence="2" type="ORF">SAMN05421771_3353</name>
</gene>
<feature type="transmembrane region" description="Helical" evidence="1">
    <location>
        <begin position="112"/>
        <end position="132"/>
    </location>
</feature>
<dbReference type="AlphaFoldDB" id="A0A1I6MQZ3"/>
<keyword evidence="1" id="KW-0812">Transmembrane</keyword>
<dbReference type="STRING" id="474950.SAMN05421771_3353"/>
<reference evidence="2 3" key="1">
    <citation type="submission" date="2016-10" db="EMBL/GenBank/DDBJ databases">
        <authorList>
            <person name="de Groot N.N."/>
        </authorList>
    </citation>
    <scope>NUCLEOTIDE SEQUENCE [LARGE SCALE GENOMIC DNA]</scope>
    <source>
        <strain evidence="2 3">DSM 21001</strain>
    </source>
</reference>